<dbReference type="InterPro" id="IPR023393">
    <property type="entry name" value="START-like_dom_sf"/>
</dbReference>
<dbReference type="AlphaFoldDB" id="A0A1T4Z030"/>
<sequence length="157" mass="17761">MTDDVALRYTRTYPLEVAEAFERLLELDLTALFDRRYAAIPRIAAVRDQEGPWRSPGQTRTIVLADGGTMREELTAVESPTRFTYRISGITGPMKHLIASLDGAWTFEPAGTGVRIGWTWTVRPAGRLGRVAMPVFGRMWRGNARQAFDNIERHLVR</sequence>
<protein>
    <submittedName>
        <fullName evidence="1">Polyketide cyclase / dehydrase and lipid transport</fullName>
    </submittedName>
</protein>
<proteinExistence type="predicted"/>
<gene>
    <name evidence="1" type="ORF">SAMN06295964_1615</name>
</gene>
<reference evidence="2" key="1">
    <citation type="submission" date="2017-02" db="EMBL/GenBank/DDBJ databases">
        <authorList>
            <person name="Varghese N."/>
            <person name="Submissions S."/>
        </authorList>
    </citation>
    <scope>NUCLEOTIDE SEQUENCE [LARGE SCALE GENOMIC DNA]</scope>
    <source>
        <strain evidence="2">9H-4</strain>
    </source>
</reference>
<dbReference type="Gene3D" id="3.30.530.20">
    <property type="match status" value="1"/>
</dbReference>
<dbReference type="Pfam" id="PF10604">
    <property type="entry name" value="Polyketide_cyc2"/>
    <property type="match status" value="1"/>
</dbReference>
<dbReference type="InterPro" id="IPR019587">
    <property type="entry name" value="Polyketide_cyclase/dehydratase"/>
</dbReference>
<dbReference type="OrthoDB" id="4724764at2"/>
<keyword evidence="2" id="KW-1185">Reference proteome</keyword>
<dbReference type="Proteomes" id="UP000191040">
    <property type="component" value="Chromosome I"/>
</dbReference>
<dbReference type="RefSeq" id="WP_078699675.1">
    <property type="nucleotide sequence ID" value="NZ_LT796768.1"/>
</dbReference>
<evidence type="ECO:0000313" key="1">
    <source>
        <dbReference type="EMBL" id="SKB07253.1"/>
    </source>
</evidence>
<evidence type="ECO:0000313" key="2">
    <source>
        <dbReference type="Proteomes" id="UP000191040"/>
    </source>
</evidence>
<dbReference type="STRING" id="1736691.SAMN06295964_1615"/>
<organism evidence="1 2">
    <name type="scientific">Aeromicrobium choanae</name>
    <dbReference type="NCBI Taxonomy" id="1736691"/>
    <lineage>
        <taxon>Bacteria</taxon>
        <taxon>Bacillati</taxon>
        <taxon>Actinomycetota</taxon>
        <taxon>Actinomycetes</taxon>
        <taxon>Propionibacteriales</taxon>
        <taxon>Nocardioidaceae</taxon>
        <taxon>Aeromicrobium</taxon>
    </lineage>
</organism>
<accession>A0A1T4Z030</accession>
<name>A0A1T4Z030_9ACTN</name>
<dbReference type="EMBL" id="LT796768">
    <property type="protein sequence ID" value="SKB07253.1"/>
    <property type="molecule type" value="Genomic_DNA"/>
</dbReference>
<dbReference type="SUPFAM" id="SSF55961">
    <property type="entry name" value="Bet v1-like"/>
    <property type="match status" value="1"/>
</dbReference>